<evidence type="ECO:0000313" key="1">
    <source>
        <dbReference type="EMBL" id="CAF4212291.1"/>
    </source>
</evidence>
<reference evidence="1" key="1">
    <citation type="submission" date="2021-02" db="EMBL/GenBank/DDBJ databases">
        <authorList>
            <person name="Nowell W R."/>
        </authorList>
    </citation>
    <scope>NUCLEOTIDE SEQUENCE</scope>
</reference>
<organism evidence="1 2">
    <name type="scientific">Adineta steineri</name>
    <dbReference type="NCBI Taxonomy" id="433720"/>
    <lineage>
        <taxon>Eukaryota</taxon>
        <taxon>Metazoa</taxon>
        <taxon>Spiralia</taxon>
        <taxon>Gnathifera</taxon>
        <taxon>Rotifera</taxon>
        <taxon>Eurotatoria</taxon>
        <taxon>Bdelloidea</taxon>
        <taxon>Adinetida</taxon>
        <taxon>Adinetidae</taxon>
        <taxon>Adineta</taxon>
    </lineage>
</organism>
<dbReference type="EMBL" id="CAJOBB010008638">
    <property type="protein sequence ID" value="CAF4212291.1"/>
    <property type="molecule type" value="Genomic_DNA"/>
</dbReference>
<protein>
    <submittedName>
        <fullName evidence="1">Uncharacterized protein</fullName>
    </submittedName>
</protein>
<feature type="non-terminal residue" evidence="1">
    <location>
        <position position="28"/>
    </location>
</feature>
<proteinExistence type="predicted"/>
<dbReference type="AlphaFoldDB" id="A0A820CTM5"/>
<dbReference type="Proteomes" id="UP000663868">
    <property type="component" value="Unassembled WGS sequence"/>
</dbReference>
<sequence length="28" mass="3442">MSFHSYDADRDDDFVRYPCDIRLDGYRL</sequence>
<evidence type="ECO:0000313" key="2">
    <source>
        <dbReference type="Proteomes" id="UP000663868"/>
    </source>
</evidence>
<gene>
    <name evidence="1" type="ORF">KXQ929_LOCUS40720</name>
</gene>
<comment type="caution">
    <text evidence="1">The sequence shown here is derived from an EMBL/GenBank/DDBJ whole genome shotgun (WGS) entry which is preliminary data.</text>
</comment>
<name>A0A820CTM5_9BILA</name>
<accession>A0A820CTM5</accession>